<sequence>MLSCRSVHKVYATDRGPVDAVRGVDLEVAAGRYAALIGRSGSGKSSLMAMVGGLARPTSGTILVDGIDIWSLGDSAMARFRSRRIGYVFQFQSLLPTLRAIDNVALPALLDRSRSRGDVYPRALELLREVGLGDHHDAFPSEMSAGEQRRTVIARALINEPALLLADEPTADLDEQTEREILALLTGVNRDRSTTLVLVTHNLALAGAAEQVVHIADGAVVP</sequence>
<keyword evidence="3 5" id="KW-0067">ATP-binding</keyword>
<name>A0A916UG91_9HYPH</name>
<dbReference type="RefSeq" id="WP_188610196.1">
    <property type="nucleotide sequence ID" value="NZ_BMGG01000005.1"/>
</dbReference>
<reference evidence="5" key="1">
    <citation type="journal article" date="2014" name="Int. J. Syst. Evol. Microbiol.">
        <title>Complete genome sequence of Corynebacterium casei LMG S-19264T (=DSM 44701T), isolated from a smear-ripened cheese.</title>
        <authorList>
            <consortium name="US DOE Joint Genome Institute (JGI-PGF)"/>
            <person name="Walter F."/>
            <person name="Albersmeier A."/>
            <person name="Kalinowski J."/>
            <person name="Ruckert C."/>
        </authorList>
    </citation>
    <scope>NUCLEOTIDE SEQUENCE</scope>
    <source>
        <strain evidence="5">CGMCC 1.12919</strain>
    </source>
</reference>
<proteinExistence type="predicted"/>
<dbReference type="InterPro" id="IPR003439">
    <property type="entry name" value="ABC_transporter-like_ATP-bd"/>
</dbReference>
<dbReference type="GO" id="GO:0022857">
    <property type="term" value="F:transmembrane transporter activity"/>
    <property type="evidence" value="ECO:0007669"/>
    <property type="project" value="TreeGrafter"/>
</dbReference>
<feature type="domain" description="ABC transporter" evidence="4">
    <location>
        <begin position="2"/>
        <end position="221"/>
    </location>
</feature>
<evidence type="ECO:0000259" key="4">
    <source>
        <dbReference type="PROSITE" id="PS50893"/>
    </source>
</evidence>
<dbReference type="GO" id="GO:0005886">
    <property type="term" value="C:plasma membrane"/>
    <property type="evidence" value="ECO:0007669"/>
    <property type="project" value="TreeGrafter"/>
</dbReference>
<dbReference type="EMBL" id="BMGG01000005">
    <property type="protein sequence ID" value="GGC71385.1"/>
    <property type="molecule type" value="Genomic_DNA"/>
</dbReference>
<gene>
    <name evidence="5" type="primary">macB</name>
    <name evidence="5" type="ORF">GCM10010994_32350</name>
</gene>
<dbReference type="GO" id="GO:0005524">
    <property type="term" value="F:ATP binding"/>
    <property type="evidence" value="ECO:0007669"/>
    <property type="project" value="UniProtKB-KW"/>
</dbReference>
<keyword evidence="2" id="KW-0547">Nucleotide-binding</keyword>
<organism evidence="5 6">
    <name type="scientific">Chelatococcus reniformis</name>
    <dbReference type="NCBI Taxonomy" id="1494448"/>
    <lineage>
        <taxon>Bacteria</taxon>
        <taxon>Pseudomonadati</taxon>
        <taxon>Pseudomonadota</taxon>
        <taxon>Alphaproteobacteria</taxon>
        <taxon>Hyphomicrobiales</taxon>
        <taxon>Chelatococcaceae</taxon>
        <taxon>Chelatococcus</taxon>
    </lineage>
</organism>
<reference evidence="5" key="2">
    <citation type="submission" date="2020-09" db="EMBL/GenBank/DDBJ databases">
        <authorList>
            <person name="Sun Q."/>
            <person name="Zhou Y."/>
        </authorList>
    </citation>
    <scope>NUCLEOTIDE SEQUENCE</scope>
    <source>
        <strain evidence="5">CGMCC 1.12919</strain>
    </source>
</reference>
<protein>
    <submittedName>
        <fullName evidence="5">Macrolide export ATP-binding/permease protein MacB</fullName>
    </submittedName>
</protein>
<dbReference type="InterPro" id="IPR017911">
    <property type="entry name" value="MacB-like_ATP-bd"/>
</dbReference>
<dbReference type="Pfam" id="PF00005">
    <property type="entry name" value="ABC_tran"/>
    <property type="match status" value="1"/>
</dbReference>
<evidence type="ECO:0000256" key="3">
    <source>
        <dbReference type="ARBA" id="ARBA00022840"/>
    </source>
</evidence>
<accession>A0A916UG91</accession>
<comment type="caution">
    <text evidence="5">The sequence shown here is derived from an EMBL/GenBank/DDBJ whole genome shotgun (WGS) entry which is preliminary data.</text>
</comment>
<dbReference type="InterPro" id="IPR015854">
    <property type="entry name" value="ABC_transpr_LolD-like"/>
</dbReference>
<keyword evidence="1" id="KW-0813">Transport</keyword>
<dbReference type="PROSITE" id="PS50893">
    <property type="entry name" value="ABC_TRANSPORTER_2"/>
    <property type="match status" value="1"/>
</dbReference>
<dbReference type="InterPro" id="IPR003593">
    <property type="entry name" value="AAA+_ATPase"/>
</dbReference>
<dbReference type="InterPro" id="IPR027417">
    <property type="entry name" value="P-loop_NTPase"/>
</dbReference>
<dbReference type="GO" id="GO:0016887">
    <property type="term" value="F:ATP hydrolysis activity"/>
    <property type="evidence" value="ECO:0007669"/>
    <property type="project" value="InterPro"/>
</dbReference>
<dbReference type="PANTHER" id="PTHR24220">
    <property type="entry name" value="IMPORT ATP-BINDING PROTEIN"/>
    <property type="match status" value="1"/>
</dbReference>
<dbReference type="SUPFAM" id="SSF52540">
    <property type="entry name" value="P-loop containing nucleoside triphosphate hydrolases"/>
    <property type="match status" value="1"/>
</dbReference>
<dbReference type="SMART" id="SM00382">
    <property type="entry name" value="AAA"/>
    <property type="match status" value="1"/>
</dbReference>
<evidence type="ECO:0000256" key="2">
    <source>
        <dbReference type="ARBA" id="ARBA00022741"/>
    </source>
</evidence>
<dbReference type="CDD" id="cd03255">
    <property type="entry name" value="ABC_MJ0796_LolCDE_FtsE"/>
    <property type="match status" value="1"/>
</dbReference>
<evidence type="ECO:0000313" key="5">
    <source>
        <dbReference type="EMBL" id="GGC71385.1"/>
    </source>
</evidence>
<dbReference type="Proteomes" id="UP000637002">
    <property type="component" value="Unassembled WGS sequence"/>
</dbReference>
<dbReference type="AlphaFoldDB" id="A0A916UG91"/>
<keyword evidence="6" id="KW-1185">Reference proteome</keyword>
<dbReference type="Gene3D" id="3.40.50.300">
    <property type="entry name" value="P-loop containing nucleotide triphosphate hydrolases"/>
    <property type="match status" value="1"/>
</dbReference>
<evidence type="ECO:0000313" key="6">
    <source>
        <dbReference type="Proteomes" id="UP000637002"/>
    </source>
</evidence>
<evidence type="ECO:0000256" key="1">
    <source>
        <dbReference type="ARBA" id="ARBA00022448"/>
    </source>
</evidence>